<dbReference type="InterPro" id="IPR042174">
    <property type="entry name" value="RecF_2"/>
</dbReference>
<organism evidence="8 9">
    <name type="scientific">Thiolapillus brandeum</name>
    <dbReference type="NCBI Taxonomy" id="1076588"/>
    <lineage>
        <taxon>Bacteria</taxon>
        <taxon>Pseudomonadati</taxon>
        <taxon>Pseudomonadota</taxon>
        <taxon>Gammaproteobacteria</taxon>
        <taxon>Chromatiales</taxon>
        <taxon>Sedimenticolaceae</taxon>
        <taxon>Thiolapillus</taxon>
    </lineage>
</organism>
<evidence type="ECO:0000256" key="1">
    <source>
        <dbReference type="ARBA" id="ARBA00022490"/>
    </source>
</evidence>
<keyword evidence="6" id="KW-0742">SOS response</keyword>
<gene>
    <name evidence="6 8" type="primary">recF</name>
    <name evidence="8" type="ORF">TBH_C0003</name>
</gene>
<dbReference type="EMBL" id="AP012273">
    <property type="protein sequence ID" value="BAO42954.1"/>
    <property type="molecule type" value="Genomic_DNA"/>
</dbReference>
<dbReference type="AlphaFoldDB" id="A0A7U6JFE8"/>
<dbReference type="GO" id="GO:0005737">
    <property type="term" value="C:cytoplasm"/>
    <property type="evidence" value="ECO:0007669"/>
    <property type="project" value="UniProtKB-SubCell"/>
</dbReference>
<feature type="domain" description="RecF/RecN/SMC N-terminal" evidence="7">
    <location>
        <begin position="3"/>
        <end position="335"/>
    </location>
</feature>
<evidence type="ECO:0000313" key="9">
    <source>
        <dbReference type="Proteomes" id="UP000031631"/>
    </source>
</evidence>
<evidence type="ECO:0000256" key="5">
    <source>
        <dbReference type="ARBA" id="ARBA00023125"/>
    </source>
</evidence>
<dbReference type="PANTHER" id="PTHR32182:SF0">
    <property type="entry name" value="DNA REPLICATION AND REPAIR PROTEIN RECF"/>
    <property type="match status" value="1"/>
</dbReference>
<protein>
    <recommendedName>
        <fullName evidence="6">DNA replication and repair protein RecF</fullName>
    </recommendedName>
</protein>
<dbReference type="SUPFAM" id="SSF52540">
    <property type="entry name" value="P-loop containing nucleoside triphosphate hydrolases"/>
    <property type="match status" value="1"/>
</dbReference>
<dbReference type="GO" id="GO:0005524">
    <property type="term" value="F:ATP binding"/>
    <property type="evidence" value="ECO:0007669"/>
    <property type="project" value="UniProtKB-UniRule"/>
</dbReference>
<evidence type="ECO:0000256" key="2">
    <source>
        <dbReference type="ARBA" id="ARBA00022705"/>
    </source>
</evidence>
<keyword evidence="5 6" id="KW-0238">DNA-binding</keyword>
<feature type="binding site" evidence="6">
    <location>
        <begin position="30"/>
        <end position="37"/>
    </location>
    <ligand>
        <name>ATP</name>
        <dbReference type="ChEBI" id="CHEBI:30616"/>
    </ligand>
</feature>
<evidence type="ECO:0000256" key="4">
    <source>
        <dbReference type="ARBA" id="ARBA00022840"/>
    </source>
</evidence>
<comment type="function">
    <text evidence="6">The RecF protein is involved in DNA metabolism; it is required for DNA replication and normal SOS inducibility. RecF binds preferentially to single-stranded, linear DNA. It also seems to bind ATP.</text>
</comment>
<keyword evidence="4 6" id="KW-0067">ATP-binding</keyword>
<proteinExistence type="inferred from homology"/>
<name>A0A7U6JFE8_9GAMM</name>
<dbReference type="Gene3D" id="1.20.1050.90">
    <property type="entry name" value="RecF/RecN/SMC, N-terminal domain"/>
    <property type="match status" value="1"/>
</dbReference>
<dbReference type="GO" id="GO:0009432">
    <property type="term" value="P:SOS response"/>
    <property type="evidence" value="ECO:0007669"/>
    <property type="project" value="UniProtKB-UniRule"/>
</dbReference>
<comment type="subcellular location">
    <subcellularLocation>
        <location evidence="6">Cytoplasm</location>
    </subcellularLocation>
</comment>
<dbReference type="Proteomes" id="UP000031631">
    <property type="component" value="Chromosome"/>
</dbReference>
<dbReference type="PANTHER" id="PTHR32182">
    <property type="entry name" value="DNA REPLICATION AND REPAIR PROTEIN RECF"/>
    <property type="match status" value="1"/>
</dbReference>
<keyword evidence="1 6" id="KW-0963">Cytoplasm</keyword>
<evidence type="ECO:0000259" key="7">
    <source>
        <dbReference type="Pfam" id="PF02463"/>
    </source>
</evidence>
<evidence type="ECO:0000256" key="3">
    <source>
        <dbReference type="ARBA" id="ARBA00022741"/>
    </source>
</evidence>
<dbReference type="GO" id="GO:0006260">
    <property type="term" value="P:DNA replication"/>
    <property type="evidence" value="ECO:0007669"/>
    <property type="project" value="UniProtKB-UniRule"/>
</dbReference>
<evidence type="ECO:0000256" key="6">
    <source>
        <dbReference type="HAMAP-Rule" id="MF_00365"/>
    </source>
</evidence>
<accession>A0A7U6JFE8</accession>
<dbReference type="GO" id="GO:0000731">
    <property type="term" value="P:DNA synthesis involved in DNA repair"/>
    <property type="evidence" value="ECO:0007669"/>
    <property type="project" value="TreeGrafter"/>
</dbReference>
<sequence length="353" mass="39832">MKIKQLQIENLRVIQTLTLEPGNGINFICGPNGAGKTSVLEAIYLLGQGKSFRHAEAGPFIRNGETSCLVVAETDDRLARSSRLGIQRGRKSFLARHGGIDIRRRSELLRLLPVQIITPQSHELLERGPELRRRYLDFGLFHVEQSYHQVLMSYQRGIKQRNAALRSGNGRLAISFDEQLAGVSETIVRLRRGILETIESNLARFMQEMSFPNEVKLQFSPGWKEDVSLEKALKGHLERDLAQGYTSVGPHRAELKILVGGRRAEKYLSRGQQKVLVYGLVLSLSQLIVEKEKEPPVLLIDDLGAELDTLNRTRIVDYLSGREEQVFITSVDQPANIHDRDNAVFHVEHGCLQ</sequence>
<dbReference type="Gene3D" id="3.40.50.300">
    <property type="entry name" value="P-loop containing nucleotide triphosphate hydrolases"/>
    <property type="match status" value="1"/>
</dbReference>
<keyword evidence="3 6" id="KW-0547">Nucleotide-binding</keyword>
<dbReference type="KEGG" id="tbn:TBH_C0003"/>
<keyword evidence="6" id="KW-0234">DNA repair</keyword>
<dbReference type="InterPro" id="IPR027417">
    <property type="entry name" value="P-loop_NTPase"/>
</dbReference>
<keyword evidence="6" id="KW-0227">DNA damage</keyword>
<reference evidence="8 9" key="1">
    <citation type="journal article" date="2014" name="PLoS ONE">
        <title>Physiological and genomic features of a novel sulfur-oxidizing gammaproteobacterium belonging to a previously uncultivated symbiotic lineage isolated from a hydrothermal vent.</title>
        <authorList>
            <person name="Nunoura T."/>
            <person name="Takaki Y."/>
            <person name="Kazama H."/>
            <person name="Kakuta J."/>
            <person name="Shimamura S."/>
            <person name="Makita H."/>
            <person name="Hirai M."/>
            <person name="Miyazaki M."/>
            <person name="Takai K."/>
        </authorList>
    </citation>
    <scope>NUCLEOTIDE SEQUENCE [LARGE SCALE GENOMIC DNA]</scope>
    <source>
        <strain evidence="8 9">Hiromi1</strain>
    </source>
</reference>
<dbReference type="InterPro" id="IPR001238">
    <property type="entry name" value="DNA-binding_RecF"/>
</dbReference>
<dbReference type="NCBIfam" id="TIGR00611">
    <property type="entry name" value="recf"/>
    <property type="match status" value="1"/>
</dbReference>
<keyword evidence="9" id="KW-1185">Reference proteome</keyword>
<dbReference type="Pfam" id="PF02463">
    <property type="entry name" value="SMC_N"/>
    <property type="match status" value="1"/>
</dbReference>
<dbReference type="InterPro" id="IPR003395">
    <property type="entry name" value="RecF/RecN/SMC_N"/>
</dbReference>
<dbReference type="HAMAP" id="MF_00365">
    <property type="entry name" value="RecF"/>
    <property type="match status" value="1"/>
</dbReference>
<evidence type="ECO:0000313" key="8">
    <source>
        <dbReference type="EMBL" id="BAO42954.1"/>
    </source>
</evidence>
<comment type="similarity">
    <text evidence="6">Belongs to the RecF family.</text>
</comment>
<dbReference type="GO" id="GO:0006302">
    <property type="term" value="P:double-strand break repair"/>
    <property type="evidence" value="ECO:0007669"/>
    <property type="project" value="TreeGrafter"/>
</dbReference>
<keyword evidence="2 6" id="KW-0235">DNA replication</keyword>
<dbReference type="GO" id="GO:0003697">
    <property type="term" value="F:single-stranded DNA binding"/>
    <property type="evidence" value="ECO:0007669"/>
    <property type="project" value="UniProtKB-UniRule"/>
</dbReference>